<dbReference type="PANTHER" id="PTHR31382">
    <property type="entry name" value="NA(+)/H(+) ANTIPORTER"/>
    <property type="match status" value="1"/>
</dbReference>
<dbReference type="PANTHER" id="PTHR31382:SF1">
    <property type="entry name" value="SODIUM ION_PROTON EXCHANGER (EUROFUNG)"/>
    <property type="match status" value="1"/>
</dbReference>
<accession>A0A7T7HHB1</accession>
<evidence type="ECO:0000313" key="8">
    <source>
        <dbReference type="Proteomes" id="UP000596083"/>
    </source>
</evidence>
<keyword evidence="4 5" id="KW-0472">Membrane</keyword>
<dbReference type="RefSeq" id="WP_200333925.1">
    <property type="nucleotide sequence ID" value="NZ_CP066786.1"/>
</dbReference>
<keyword evidence="3 5" id="KW-1133">Transmembrane helix</keyword>
<feature type="transmembrane region" description="Helical" evidence="5">
    <location>
        <begin position="127"/>
        <end position="152"/>
    </location>
</feature>
<sequence length="412" mass="43705">MTEVFHVVGLSALVVIVLGALSARIQNSLISMPLIAMAAGIVAGPAVSGWITPEAWPHQEVIVREVARFTIAISVVGIAIRVPPHVWRTMFGPVSIMLTLGMAGMWAASTLVSWATLGLAFEPGLAVLALIGAAITPTDPVTASAIVSGPVAERLLPEKIRGMLSLESGANDGLGYLFVMLPLMALTRESEGPSLLGDWLVETLLMDVALAIAAGLVIGWLVAKLLEISDRYQLAEVHSYHAITIALAIAALAAGRLIGADGILTAFAAGGAFCFSVNRHDAIEEEKTHETISKVMDLPAFVIFGLVIPWEGWGKLGVLAVLFPIAILLFRRLPVVFALQPLLKRKLTGADLAFVGWFGPVGIAAIFYAMDSLERTGDPFVWHAVSTVVAGSILVHGITAIIGMKQHRKRTE</sequence>
<keyword evidence="2 5" id="KW-0812">Transmembrane</keyword>
<name>A0A7T7HHB1_9HYPH</name>
<reference evidence="7 8" key="1">
    <citation type="submission" date="2020-12" db="EMBL/GenBank/DDBJ databases">
        <authorList>
            <person name="Zheng R.K."/>
            <person name="Sun C.M."/>
        </authorList>
    </citation>
    <scope>NUCLEOTIDE SEQUENCE [LARGE SCALE GENOMIC DNA]</scope>
    <source>
        <strain evidence="7 8">ZRK001</strain>
    </source>
</reference>
<feature type="transmembrane region" description="Helical" evidence="5">
    <location>
        <begin position="6"/>
        <end position="23"/>
    </location>
</feature>
<evidence type="ECO:0000256" key="3">
    <source>
        <dbReference type="ARBA" id="ARBA00022989"/>
    </source>
</evidence>
<dbReference type="Proteomes" id="UP000596083">
    <property type="component" value="Chromosome"/>
</dbReference>
<protein>
    <submittedName>
        <fullName evidence="7">Cation:proton antiporter</fullName>
    </submittedName>
</protein>
<feature type="transmembrane region" description="Helical" evidence="5">
    <location>
        <begin position="96"/>
        <end position="121"/>
    </location>
</feature>
<evidence type="ECO:0000256" key="1">
    <source>
        <dbReference type="ARBA" id="ARBA00004141"/>
    </source>
</evidence>
<evidence type="ECO:0000313" key="7">
    <source>
        <dbReference type="EMBL" id="QQM29155.1"/>
    </source>
</evidence>
<comment type="subcellular location">
    <subcellularLocation>
        <location evidence="1">Membrane</location>
        <topology evidence="1">Multi-pass membrane protein</topology>
    </subcellularLocation>
</comment>
<feature type="transmembrane region" description="Helical" evidence="5">
    <location>
        <begin position="238"/>
        <end position="257"/>
    </location>
</feature>
<dbReference type="InterPro" id="IPR006153">
    <property type="entry name" value="Cation/H_exchanger_TM"/>
</dbReference>
<gene>
    <name evidence="7" type="ORF">JET14_12505</name>
</gene>
<feature type="transmembrane region" description="Helical" evidence="5">
    <location>
        <begin position="30"/>
        <end position="51"/>
    </location>
</feature>
<evidence type="ECO:0000259" key="6">
    <source>
        <dbReference type="Pfam" id="PF00999"/>
    </source>
</evidence>
<feature type="transmembrane region" description="Helical" evidence="5">
    <location>
        <begin position="204"/>
        <end position="226"/>
    </location>
</feature>
<dbReference type="KEGG" id="mlut:JET14_12505"/>
<dbReference type="AlphaFoldDB" id="A0A7T7HHB1"/>
<dbReference type="EMBL" id="CP066786">
    <property type="protein sequence ID" value="QQM29155.1"/>
    <property type="molecule type" value="Genomic_DNA"/>
</dbReference>
<dbReference type="GO" id="GO:0042391">
    <property type="term" value="P:regulation of membrane potential"/>
    <property type="evidence" value="ECO:0007669"/>
    <property type="project" value="InterPro"/>
</dbReference>
<evidence type="ECO:0000256" key="5">
    <source>
        <dbReference type="SAM" id="Phobius"/>
    </source>
</evidence>
<dbReference type="GO" id="GO:0015385">
    <property type="term" value="F:sodium:proton antiporter activity"/>
    <property type="evidence" value="ECO:0007669"/>
    <property type="project" value="InterPro"/>
</dbReference>
<dbReference type="GO" id="GO:0120029">
    <property type="term" value="P:proton export across plasma membrane"/>
    <property type="evidence" value="ECO:0007669"/>
    <property type="project" value="InterPro"/>
</dbReference>
<proteinExistence type="predicted"/>
<feature type="transmembrane region" description="Helical" evidence="5">
    <location>
        <begin position="164"/>
        <end position="184"/>
    </location>
</feature>
<dbReference type="GO" id="GO:0005886">
    <property type="term" value="C:plasma membrane"/>
    <property type="evidence" value="ECO:0007669"/>
    <property type="project" value="InterPro"/>
</dbReference>
<feature type="transmembrane region" description="Helical" evidence="5">
    <location>
        <begin position="351"/>
        <end position="370"/>
    </location>
</feature>
<dbReference type="InterPro" id="IPR004712">
    <property type="entry name" value="Na+/H+_antiporter_fungi"/>
</dbReference>
<feature type="transmembrane region" description="Helical" evidence="5">
    <location>
        <begin position="66"/>
        <end position="84"/>
    </location>
</feature>
<feature type="transmembrane region" description="Helical" evidence="5">
    <location>
        <begin position="382"/>
        <end position="404"/>
    </location>
</feature>
<evidence type="ECO:0000256" key="4">
    <source>
        <dbReference type="ARBA" id="ARBA00023136"/>
    </source>
</evidence>
<dbReference type="Pfam" id="PF00999">
    <property type="entry name" value="Na_H_Exchanger"/>
    <property type="match status" value="1"/>
</dbReference>
<feature type="domain" description="Cation/H+ exchanger transmembrane" evidence="6">
    <location>
        <begin position="14"/>
        <end position="399"/>
    </location>
</feature>
<organism evidence="7 8">
    <name type="scientific">Martelella lutilitoris</name>
    <dbReference type="NCBI Taxonomy" id="2583532"/>
    <lineage>
        <taxon>Bacteria</taxon>
        <taxon>Pseudomonadati</taxon>
        <taxon>Pseudomonadota</taxon>
        <taxon>Alphaproteobacteria</taxon>
        <taxon>Hyphomicrobiales</taxon>
        <taxon>Aurantimonadaceae</taxon>
        <taxon>Martelella</taxon>
    </lineage>
</organism>
<dbReference type="GO" id="GO:0036376">
    <property type="term" value="P:sodium ion export across plasma membrane"/>
    <property type="evidence" value="ECO:0007669"/>
    <property type="project" value="InterPro"/>
</dbReference>
<feature type="transmembrane region" description="Helical" evidence="5">
    <location>
        <begin position="316"/>
        <end position="339"/>
    </location>
</feature>
<evidence type="ECO:0000256" key="2">
    <source>
        <dbReference type="ARBA" id="ARBA00022692"/>
    </source>
</evidence>